<feature type="transmembrane region" description="Helical" evidence="1">
    <location>
        <begin position="357"/>
        <end position="375"/>
    </location>
</feature>
<feature type="transmembrane region" description="Helical" evidence="1">
    <location>
        <begin position="202"/>
        <end position="224"/>
    </location>
</feature>
<feature type="transmembrane region" description="Helical" evidence="1">
    <location>
        <begin position="387"/>
        <end position="410"/>
    </location>
</feature>
<sequence length="654" mass="65400">MRFPSSKPARPAVAAGLPLTGLVAVLTLVTLELVRSSGPLLDTVYSAGGASGASRAAALTYAGPGAVVALLLLVGGSPPRRTARVLLLGTGLLAVLRLLVQGLDGGVRVVWGFATVAVAVAVLCVAVSALSGRPGGGRAAAAALLTGAAGAVGLQLALGTWDAYWRHTPLGWTVTLVTAVAVVVLAGLAARQPSLSPTLSGGRVWAIGPWLALTVMMLANPAFAAAQAGVPLALAGPLHGLGLLLAVALVARAPLTGHGLALLVAALAGLVGLVLVALLVPAGSTVRSAVVLAAIMGAQLSAALLLARALTPVSSADRVGAAAGVPLRLAAMAAVAGLATIGPVLVHQLHYTVPLGFPHDLVLAVTAAVLGAGALHRREAPSGAHLAGRPVLVCAAGLLLAGSAVAAMAAGSGTSAADPSPTNRVMSWNLHFGVGPDGAVDLESIARTIEAHDPDVLLLQEVSRGWVQGGGTDMATWLSQRLDRPFVFGAAADGRFGNAVLARRELSDAEVLALPFGAGPQQRSAVSARTEVGGVPMTVTSIHLQHRPANSGTRVRQVQTFLDSAPLAPGGPARILGGDLNATPGTPEVALLIGAGFVSAVDAVGDPRQLTDPSRAPTRRIDWVFGRGVGFSDARVLTGVTLSDHLPLVVTIAP</sequence>
<keyword evidence="1" id="KW-1133">Transmembrane helix</keyword>
<accession>A0A6J4K6E8</accession>
<dbReference type="SUPFAM" id="SSF56219">
    <property type="entry name" value="DNase I-like"/>
    <property type="match status" value="1"/>
</dbReference>
<evidence type="ECO:0000313" key="3">
    <source>
        <dbReference type="EMBL" id="CAA9296722.1"/>
    </source>
</evidence>
<gene>
    <name evidence="3" type="ORF">AVDCRST_MAG61-760</name>
</gene>
<dbReference type="GO" id="GO:0006506">
    <property type="term" value="P:GPI anchor biosynthetic process"/>
    <property type="evidence" value="ECO:0007669"/>
    <property type="project" value="TreeGrafter"/>
</dbReference>
<organism evidence="3">
    <name type="scientific">uncultured Friedmanniella sp</name>
    <dbReference type="NCBI Taxonomy" id="335381"/>
    <lineage>
        <taxon>Bacteria</taxon>
        <taxon>Bacillati</taxon>
        <taxon>Actinomycetota</taxon>
        <taxon>Actinomycetes</taxon>
        <taxon>Propionibacteriales</taxon>
        <taxon>Nocardioidaceae</taxon>
        <taxon>Friedmanniella</taxon>
        <taxon>environmental samples</taxon>
    </lineage>
</organism>
<feature type="transmembrane region" description="Helical" evidence="1">
    <location>
        <begin position="139"/>
        <end position="158"/>
    </location>
</feature>
<feature type="domain" description="Endonuclease/exonuclease/phosphatase" evidence="2">
    <location>
        <begin position="426"/>
        <end position="645"/>
    </location>
</feature>
<dbReference type="InterPro" id="IPR051916">
    <property type="entry name" value="GPI-anchor_lipid_remodeler"/>
</dbReference>
<dbReference type="Gene3D" id="3.60.10.10">
    <property type="entry name" value="Endonuclease/exonuclease/phosphatase"/>
    <property type="match status" value="1"/>
</dbReference>
<dbReference type="PANTHER" id="PTHR14859:SF1">
    <property type="entry name" value="PGAP2-INTERACTING PROTEIN"/>
    <property type="match status" value="1"/>
</dbReference>
<dbReference type="AlphaFoldDB" id="A0A6J4K6E8"/>
<feature type="transmembrane region" description="Helical" evidence="1">
    <location>
        <begin position="260"/>
        <end position="280"/>
    </location>
</feature>
<feature type="transmembrane region" description="Helical" evidence="1">
    <location>
        <begin position="54"/>
        <end position="73"/>
    </location>
</feature>
<proteinExistence type="predicted"/>
<dbReference type="GO" id="GO:0016020">
    <property type="term" value="C:membrane"/>
    <property type="evidence" value="ECO:0007669"/>
    <property type="project" value="GOC"/>
</dbReference>
<reference evidence="3" key="1">
    <citation type="submission" date="2020-02" db="EMBL/GenBank/DDBJ databases">
        <authorList>
            <person name="Meier V. D."/>
        </authorList>
    </citation>
    <scope>NUCLEOTIDE SEQUENCE</scope>
    <source>
        <strain evidence="3">AVDCRST_MAG61</strain>
    </source>
</reference>
<feature type="transmembrane region" description="Helical" evidence="1">
    <location>
        <begin position="286"/>
        <end position="307"/>
    </location>
</feature>
<dbReference type="InterPro" id="IPR005135">
    <property type="entry name" value="Endo/exonuclease/phosphatase"/>
</dbReference>
<evidence type="ECO:0000259" key="2">
    <source>
        <dbReference type="Pfam" id="PF03372"/>
    </source>
</evidence>
<feature type="transmembrane region" description="Helical" evidence="1">
    <location>
        <begin position="85"/>
        <end position="103"/>
    </location>
</feature>
<protein>
    <recommendedName>
        <fullName evidence="2">Endonuclease/exonuclease/phosphatase domain-containing protein</fullName>
    </recommendedName>
</protein>
<name>A0A6J4K6E8_9ACTN</name>
<feature type="transmembrane region" description="Helical" evidence="1">
    <location>
        <begin position="170"/>
        <end position="190"/>
    </location>
</feature>
<dbReference type="PANTHER" id="PTHR14859">
    <property type="entry name" value="CALCOFLUOR WHITE HYPERSENSITIVE PROTEIN PRECURSOR"/>
    <property type="match status" value="1"/>
</dbReference>
<feature type="transmembrane region" description="Helical" evidence="1">
    <location>
        <begin position="109"/>
        <end position="132"/>
    </location>
</feature>
<dbReference type="InterPro" id="IPR036691">
    <property type="entry name" value="Endo/exonu/phosph_ase_sf"/>
</dbReference>
<dbReference type="GO" id="GO:0003824">
    <property type="term" value="F:catalytic activity"/>
    <property type="evidence" value="ECO:0007669"/>
    <property type="project" value="InterPro"/>
</dbReference>
<keyword evidence="1" id="KW-0472">Membrane</keyword>
<dbReference type="Pfam" id="PF03372">
    <property type="entry name" value="Exo_endo_phos"/>
    <property type="match status" value="1"/>
</dbReference>
<evidence type="ECO:0000256" key="1">
    <source>
        <dbReference type="SAM" id="Phobius"/>
    </source>
</evidence>
<feature type="transmembrane region" description="Helical" evidence="1">
    <location>
        <begin position="319"/>
        <end position="345"/>
    </location>
</feature>
<feature type="transmembrane region" description="Helical" evidence="1">
    <location>
        <begin position="12"/>
        <end position="34"/>
    </location>
</feature>
<keyword evidence="1" id="KW-0812">Transmembrane</keyword>
<dbReference type="EMBL" id="CADCTT010000100">
    <property type="protein sequence ID" value="CAA9296722.1"/>
    <property type="molecule type" value="Genomic_DNA"/>
</dbReference>
<feature type="transmembrane region" description="Helical" evidence="1">
    <location>
        <begin position="230"/>
        <end position="251"/>
    </location>
</feature>